<proteinExistence type="predicted"/>
<sequence>MSLSSFFKGVAFLAAFSLSAGAAMAQEAPKLNEKQRAKGIADAPAMIKGAGVPCDPADAYYIGESTTKTADGKTVKIQVVEVTCKAGGGYILDKNPSSGVVEQRNCTQAFSQNAANTKQIKCVLPGNKEHYAWLTPLVKPYDATCTVEKARWLGQIAEQKTNRYEYGCQGSAGGLIDVPYAPNTNAPNFINCLIAKGNSACSYTTAEQATQRLQPIAKQAKASCVVEKARWLARDTDKNADYYEIGCAGQPGFIVQTSPALVYQATFDCSQAKAIGGCQYTDASQAQAGAREAYANRLKVTGLPCTVSDYTVLGVENAGLKRELVEYKCPEQKWGLAVFLPPAGSAAKAEVMDCFTMVARRQTCGYVPKSALDQQMDVLIKGAKKDCDVQQVNYLGRGDADSVLVEIACTNKRGYVGAVSKSRAGFDDVVACTIAKNRKYPIQCEIPGNGTYVPPAGATND</sequence>
<keyword evidence="3" id="KW-1185">Reference proteome</keyword>
<gene>
    <name evidence="2" type="ORF">PQU92_11030</name>
</gene>
<organism evidence="2 3">
    <name type="scientific">Asticcacaulis aquaticus</name>
    <dbReference type="NCBI Taxonomy" id="2984212"/>
    <lineage>
        <taxon>Bacteria</taxon>
        <taxon>Pseudomonadati</taxon>
        <taxon>Pseudomonadota</taxon>
        <taxon>Alphaproteobacteria</taxon>
        <taxon>Caulobacterales</taxon>
        <taxon>Caulobacteraceae</taxon>
        <taxon>Asticcacaulis</taxon>
    </lineage>
</organism>
<feature type="chain" id="PRO_5045289004" description="DUF4189 domain-containing protein" evidence="1">
    <location>
        <begin position="26"/>
        <end position="461"/>
    </location>
</feature>
<reference evidence="2 3" key="1">
    <citation type="submission" date="2023-01" db="EMBL/GenBank/DDBJ databases">
        <title>Novel species of the genus Asticcacaulis isolated from rivers.</title>
        <authorList>
            <person name="Lu H."/>
        </authorList>
    </citation>
    <scope>NUCLEOTIDE SEQUENCE [LARGE SCALE GENOMIC DNA]</scope>
    <source>
        <strain evidence="2 3">BYS171W</strain>
    </source>
</reference>
<evidence type="ECO:0008006" key="4">
    <source>
        <dbReference type="Google" id="ProtNLM"/>
    </source>
</evidence>
<evidence type="ECO:0000313" key="3">
    <source>
        <dbReference type="Proteomes" id="UP001214854"/>
    </source>
</evidence>
<dbReference type="Proteomes" id="UP001214854">
    <property type="component" value="Unassembled WGS sequence"/>
</dbReference>
<dbReference type="RefSeq" id="WP_272748274.1">
    <property type="nucleotide sequence ID" value="NZ_JAQQKX010000008.1"/>
</dbReference>
<name>A0ABT5HV37_9CAUL</name>
<feature type="signal peptide" evidence="1">
    <location>
        <begin position="1"/>
        <end position="25"/>
    </location>
</feature>
<evidence type="ECO:0000313" key="2">
    <source>
        <dbReference type="EMBL" id="MDC7683813.1"/>
    </source>
</evidence>
<keyword evidence="1" id="KW-0732">Signal</keyword>
<evidence type="ECO:0000256" key="1">
    <source>
        <dbReference type="SAM" id="SignalP"/>
    </source>
</evidence>
<accession>A0ABT5HV37</accession>
<comment type="caution">
    <text evidence="2">The sequence shown here is derived from an EMBL/GenBank/DDBJ whole genome shotgun (WGS) entry which is preliminary data.</text>
</comment>
<dbReference type="EMBL" id="JAQQKX010000008">
    <property type="protein sequence ID" value="MDC7683813.1"/>
    <property type="molecule type" value="Genomic_DNA"/>
</dbReference>
<protein>
    <recommendedName>
        <fullName evidence="4">DUF4189 domain-containing protein</fullName>
    </recommendedName>
</protein>